<dbReference type="AlphaFoldDB" id="A0A452HTE7"/>
<dbReference type="GO" id="GO:0004859">
    <property type="term" value="F:phospholipase inhibitor activity"/>
    <property type="evidence" value="ECO:0007669"/>
    <property type="project" value="InterPro"/>
</dbReference>
<comment type="subcellular location">
    <subcellularLocation>
        <location evidence="1">Secreted</location>
    </subcellularLocation>
</comment>
<sequence>MKVSFTLCILLAFIDAGSSLQCEVCHEIGESCSGPMKTCDIGNDTCGIIKHEAVQESKRIVITQKSCLHSNSCRTDPISVNFGNGRTQRSGITCCVGEACKTASDPLPPMNTVPNGLQCPACYTENSYQYSEDTVRCTGAQTQCLDMAGKITIGILPLKTARKGCTTESECTAPKGEKGFDVDLVRFECKPASSRGHKALGFAPRVAALLLPPVKAYLGAAAFLIFPAGLGTLAHSCCAEATLSAACTWHFLQLFSPCRDSLFSTGISLP</sequence>
<evidence type="ECO:0000313" key="8">
    <source>
        <dbReference type="Ensembl" id="ENSGAGP00000018309.1"/>
    </source>
</evidence>
<dbReference type="PANTHER" id="PTHR20914">
    <property type="entry name" value="LY6/PLAUR DOMAIN-CONTAINING PROTEIN 8"/>
    <property type="match status" value="1"/>
</dbReference>
<accession>A0A452HTE7</accession>
<evidence type="ECO:0000256" key="1">
    <source>
        <dbReference type="ARBA" id="ARBA00004613"/>
    </source>
</evidence>
<evidence type="ECO:0000259" key="7">
    <source>
        <dbReference type="Pfam" id="PF02988"/>
    </source>
</evidence>
<evidence type="ECO:0000313" key="9">
    <source>
        <dbReference type="Proteomes" id="UP000291020"/>
    </source>
</evidence>
<evidence type="ECO:0000256" key="5">
    <source>
        <dbReference type="SAM" id="SignalP"/>
    </source>
</evidence>
<proteinExistence type="inferred from homology"/>
<dbReference type="Ensembl" id="ENSGAGT00000020865.1">
    <property type="protein sequence ID" value="ENSGAGP00000018309.1"/>
    <property type="gene ID" value="ENSGAGG00000013549.1"/>
</dbReference>
<dbReference type="Proteomes" id="UP000291020">
    <property type="component" value="Unassembled WGS sequence"/>
</dbReference>
<feature type="chain" id="PRO_5019509543" description="UPAR/Ly6 domain-containing protein" evidence="5">
    <location>
        <begin position="20"/>
        <end position="270"/>
    </location>
</feature>
<dbReference type="InterPro" id="IPR045860">
    <property type="entry name" value="Snake_toxin-like_sf"/>
</dbReference>
<dbReference type="STRING" id="38772.ENSGAGP00000018309"/>
<keyword evidence="9" id="KW-1185">Reference proteome</keyword>
<evidence type="ECO:0000256" key="2">
    <source>
        <dbReference type="ARBA" id="ARBA00006570"/>
    </source>
</evidence>
<feature type="domain" description="UPAR/Ly6" evidence="6">
    <location>
        <begin position="115"/>
        <end position="188"/>
    </location>
</feature>
<name>A0A452HTE7_9SAUR</name>
<dbReference type="InterPro" id="IPR004126">
    <property type="entry name" value="PLipase_A2_inh_N"/>
</dbReference>
<dbReference type="PANTHER" id="PTHR20914:SF30">
    <property type="entry name" value="LY6_PLAUR DOMAIN CONTAINING 9"/>
    <property type="match status" value="1"/>
</dbReference>
<feature type="domain" description="Phospholipase A2 inhibitor N-terminal" evidence="7">
    <location>
        <begin position="21"/>
        <end position="102"/>
    </location>
</feature>
<dbReference type="CDD" id="cd23572">
    <property type="entry name" value="TFP_LU_ECD_PINLYP_rpt2"/>
    <property type="match status" value="1"/>
</dbReference>
<dbReference type="CDD" id="cd23588">
    <property type="entry name" value="TFP_LU_ECD_PLIG"/>
    <property type="match status" value="1"/>
</dbReference>
<protein>
    <recommendedName>
        <fullName evidence="10">UPAR/Ly6 domain-containing protein</fullName>
    </recommendedName>
</protein>
<reference evidence="8" key="3">
    <citation type="submission" date="2025-09" db="UniProtKB">
        <authorList>
            <consortium name="Ensembl"/>
        </authorList>
    </citation>
    <scope>IDENTIFICATION</scope>
</reference>
<dbReference type="Pfam" id="PF00021">
    <property type="entry name" value="UPAR_LY6"/>
    <property type="match status" value="1"/>
</dbReference>
<evidence type="ECO:0000256" key="4">
    <source>
        <dbReference type="ARBA" id="ARBA00023157"/>
    </source>
</evidence>
<dbReference type="Pfam" id="PF02988">
    <property type="entry name" value="PLA2_inh"/>
    <property type="match status" value="1"/>
</dbReference>
<feature type="signal peptide" evidence="5">
    <location>
        <begin position="1"/>
        <end position="19"/>
    </location>
</feature>
<dbReference type="GO" id="GO:0030154">
    <property type="term" value="P:cell differentiation"/>
    <property type="evidence" value="ECO:0007669"/>
    <property type="project" value="UniProtKB-ARBA"/>
</dbReference>
<dbReference type="GO" id="GO:0005576">
    <property type="term" value="C:extracellular region"/>
    <property type="evidence" value="ECO:0007669"/>
    <property type="project" value="UniProtKB-SubCell"/>
</dbReference>
<evidence type="ECO:0000259" key="6">
    <source>
        <dbReference type="Pfam" id="PF00021"/>
    </source>
</evidence>
<evidence type="ECO:0000256" key="3">
    <source>
        <dbReference type="ARBA" id="ARBA00022525"/>
    </source>
</evidence>
<reference evidence="8" key="2">
    <citation type="submission" date="2025-08" db="UniProtKB">
        <authorList>
            <consortium name="Ensembl"/>
        </authorList>
    </citation>
    <scope>IDENTIFICATION</scope>
</reference>
<dbReference type="SUPFAM" id="SSF57302">
    <property type="entry name" value="Snake toxin-like"/>
    <property type="match status" value="2"/>
</dbReference>
<organism evidence="8 9">
    <name type="scientific">Gopherus agassizii</name>
    <name type="common">Agassiz's desert tortoise</name>
    <dbReference type="NCBI Taxonomy" id="38772"/>
    <lineage>
        <taxon>Eukaryota</taxon>
        <taxon>Metazoa</taxon>
        <taxon>Chordata</taxon>
        <taxon>Craniata</taxon>
        <taxon>Vertebrata</taxon>
        <taxon>Euteleostomi</taxon>
        <taxon>Archelosauria</taxon>
        <taxon>Testudinata</taxon>
        <taxon>Testudines</taxon>
        <taxon>Cryptodira</taxon>
        <taxon>Durocryptodira</taxon>
        <taxon>Testudinoidea</taxon>
        <taxon>Testudinidae</taxon>
        <taxon>Gopherus</taxon>
    </lineage>
</organism>
<comment type="similarity">
    <text evidence="2">Belongs to the CNF-like-inhibitor family.</text>
</comment>
<dbReference type="InterPro" id="IPR050918">
    <property type="entry name" value="CNF-like_PLA2_Inhibitor"/>
</dbReference>
<keyword evidence="3" id="KW-0964">Secreted</keyword>
<keyword evidence="5" id="KW-0732">Signal</keyword>
<reference evidence="9" key="1">
    <citation type="journal article" date="2017" name="PLoS ONE">
        <title>The Agassiz's desert tortoise genome provides a resource for the conservation of a threatened species.</title>
        <authorList>
            <person name="Tollis M."/>
            <person name="DeNardo D.F."/>
            <person name="Cornelius J.A."/>
            <person name="Dolby G.A."/>
            <person name="Edwards T."/>
            <person name="Henen B.T."/>
            <person name="Karl A.E."/>
            <person name="Murphy R.W."/>
            <person name="Kusumi K."/>
        </authorList>
    </citation>
    <scope>NUCLEOTIDE SEQUENCE [LARGE SCALE GENOMIC DNA]</scope>
</reference>
<dbReference type="InterPro" id="IPR016054">
    <property type="entry name" value="LY6_UPA_recep-like"/>
</dbReference>
<keyword evidence="4" id="KW-1015">Disulfide bond</keyword>
<dbReference type="Gene3D" id="2.10.60.10">
    <property type="entry name" value="CD59"/>
    <property type="match status" value="2"/>
</dbReference>
<evidence type="ECO:0008006" key="10">
    <source>
        <dbReference type="Google" id="ProtNLM"/>
    </source>
</evidence>